<dbReference type="AlphaFoldDB" id="A0A399R4H1"/>
<dbReference type="PANTHER" id="PTHR30348">
    <property type="entry name" value="UNCHARACTERIZED PROTEIN YECE"/>
    <property type="match status" value="1"/>
</dbReference>
<keyword evidence="2" id="KW-1185">Reference proteome</keyword>
<comment type="caution">
    <text evidence="1">The sequence shown here is derived from an EMBL/GenBank/DDBJ whole genome shotgun (WGS) entry which is preliminary data.</text>
</comment>
<dbReference type="OrthoDB" id="9780310at2"/>
<dbReference type="EMBL" id="QWGB01000004">
    <property type="protein sequence ID" value="RIJ25833.1"/>
    <property type="molecule type" value="Genomic_DNA"/>
</dbReference>
<dbReference type="Gene3D" id="3.20.20.410">
    <property type="entry name" value="Protein of unknown function UPF0759"/>
    <property type="match status" value="1"/>
</dbReference>
<dbReference type="InterPro" id="IPR002763">
    <property type="entry name" value="DUF72"/>
</dbReference>
<name>A0A399R4H1_9PROT</name>
<dbReference type="RefSeq" id="WP_119378185.1">
    <property type="nucleotide sequence ID" value="NZ_QWGB01000004.1"/>
</dbReference>
<dbReference type="PANTHER" id="PTHR30348:SF4">
    <property type="entry name" value="DUF72 DOMAIN-CONTAINING PROTEIN"/>
    <property type="match status" value="1"/>
</dbReference>
<dbReference type="Pfam" id="PF01904">
    <property type="entry name" value="DUF72"/>
    <property type="match status" value="1"/>
</dbReference>
<gene>
    <name evidence="1" type="ORF">D1224_01550</name>
</gene>
<accession>A0A399R4H1</accession>
<dbReference type="SUPFAM" id="SSF117396">
    <property type="entry name" value="TM1631-like"/>
    <property type="match status" value="1"/>
</dbReference>
<organism evidence="1 2">
    <name type="scientific">Henriciella barbarensis</name>
    <dbReference type="NCBI Taxonomy" id="86342"/>
    <lineage>
        <taxon>Bacteria</taxon>
        <taxon>Pseudomonadati</taxon>
        <taxon>Pseudomonadota</taxon>
        <taxon>Alphaproteobacteria</taxon>
        <taxon>Hyphomonadales</taxon>
        <taxon>Hyphomonadaceae</taxon>
        <taxon>Henriciella</taxon>
    </lineage>
</organism>
<sequence>MTHPIRIGIGGWNYEPWEETFYPGDLAKKRQLEYASRQLTAIEINSTFYRNQKPHVFENWAEQTPDGFKFTVKAQRFTTSRKTPGEMKEAIDWFIGGGVTKLGERLGAINWQFPESRKFDADYFGAFLDALPAEHEGLAIRHAIKVRNDSFKTDEFTDMLRKHGCALVYSDAEDWPMPDVETADFAYARLQESRETYKAGYAPAALDDWAGTLKDWAKTREVYAFFVSGAKARDPLAAQELIKRVGQPA</sequence>
<dbReference type="InterPro" id="IPR036520">
    <property type="entry name" value="UPF0759_sf"/>
</dbReference>
<dbReference type="Proteomes" id="UP000265431">
    <property type="component" value="Unassembled WGS sequence"/>
</dbReference>
<proteinExistence type="predicted"/>
<protein>
    <submittedName>
        <fullName evidence="1">DUF72 domain-containing protein</fullName>
    </submittedName>
</protein>
<evidence type="ECO:0000313" key="2">
    <source>
        <dbReference type="Proteomes" id="UP000265431"/>
    </source>
</evidence>
<evidence type="ECO:0000313" key="1">
    <source>
        <dbReference type="EMBL" id="RIJ25833.1"/>
    </source>
</evidence>
<reference evidence="1 2" key="1">
    <citation type="submission" date="2018-08" db="EMBL/GenBank/DDBJ databases">
        <title>Henriciella mobilis sp. nov., isolated from seawater.</title>
        <authorList>
            <person name="Cheng H."/>
            <person name="Wu Y.-H."/>
            <person name="Xu X.-W."/>
            <person name="Guo L.-L."/>
        </authorList>
    </citation>
    <scope>NUCLEOTIDE SEQUENCE [LARGE SCALE GENOMIC DNA]</scope>
    <source>
        <strain evidence="1 2">CCUG66934</strain>
    </source>
</reference>